<keyword evidence="2" id="KW-0012">Acyltransferase</keyword>
<comment type="caution">
    <text evidence="4">The sequence shown here is derived from an EMBL/GenBank/DDBJ whole genome shotgun (WGS) entry which is preliminary data.</text>
</comment>
<dbReference type="Gene3D" id="3.40.630.30">
    <property type="match status" value="1"/>
</dbReference>
<gene>
    <name evidence="4" type="ORF">HQN59_13785</name>
</gene>
<proteinExistence type="predicted"/>
<dbReference type="SUPFAM" id="SSF55729">
    <property type="entry name" value="Acyl-CoA N-acyltransferases (Nat)"/>
    <property type="match status" value="1"/>
</dbReference>
<sequence length="171" mass="18863">MSFHPQVRLATRADARWIAELSRDRIEHGLGWSWTASRVARSIAAPDTNVVLACDGAQRLGFGAMRYHDDEAHLLLLAVESWQARRGVGRLLVGWLEESARCAGIGQVYLEARAVNAAARAFYQRLGYRECELVAGYYQGREASVRMAHDLWSAAPAAAGGSPDRQPRRGS</sequence>
<dbReference type="AlphaFoldDB" id="A0A7Y6TXA2"/>
<evidence type="ECO:0000256" key="1">
    <source>
        <dbReference type="ARBA" id="ARBA00022679"/>
    </source>
</evidence>
<dbReference type="Proteomes" id="UP000529637">
    <property type="component" value="Unassembled WGS sequence"/>
</dbReference>
<accession>A0A7Y6TXA2</accession>
<dbReference type="InterPro" id="IPR016181">
    <property type="entry name" value="Acyl_CoA_acyltransferase"/>
</dbReference>
<dbReference type="InterPro" id="IPR000182">
    <property type="entry name" value="GNAT_dom"/>
</dbReference>
<dbReference type="PANTHER" id="PTHR43877">
    <property type="entry name" value="AMINOALKYLPHOSPHONATE N-ACETYLTRANSFERASE-RELATED-RELATED"/>
    <property type="match status" value="1"/>
</dbReference>
<dbReference type="InterPro" id="IPR050832">
    <property type="entry name" value="Bact_Acetyltransf"/>
</dbReference>
<keyword evidence="5" id="KW-1185">Reference proteome</keyword>
<evidence type="ECO:0000256" key="2">
    <source>
        <dbReference type="ARBA" id="ARBA00023315"/>
    </source>
</evidence>
<organism evidence="4 5">
    <name type="scientific">Piscinibacter koreensis</name>
    <dbReference type="NCBI Taxonomy" id="2742824"/>
    <lineage>
        <taxon>Bacteria</taxon>
        <taxon>Pseudomonadati</taxon>
        <taxon>Pseudomonadota</taxon>
        <taxon>Betaproteobacteria</taxon>
        <taxon>Burkholderiales</taxon>
        <taxon>Sphaerotilaceae</taxon>
        <taxon>Piscinibacter</taxon>
    </lineage>
</organism>
<dbReference type="EMBL" id="JABWMJ010000006">
    <property type="protein sequence ID" value="NUZ06831.1"/>
    <property type="molecule type" value="Genomic_DNA"/>
</dbReference>
<dbReference type="Pfam" id="PF00583">
    <property type="entry name" value="Acetyltransf_1"/>
    <property type="match status" value="1"/>
</dbReference>
<protein>
    <submittedName>
        <fullName evidence="4">GNAT family N-acetyltransferase</fullName>
    </submittedName>
</protein>
<evidence type="ECO:0000259" key="3">
    <source>
        <dbReference type="PROSITE" id="PS51186"/>
    </source>
</evidence>
<evidence type="ECO:0000313" key="5">
    <source>
        <dbReference type="Proteomes" id="UP000529637"/>
    </source>
</evidence>
<dbReference type="CDD" id="cd04301">
    <property type="entry name" value="NAT_SF"/>
    <property type="match status" value="1"/>
</dbReference>
<dbReference type="RefSeq" id="WP_176069688.1">
    <property type="nucleotide sequence ID" value="NZ_JABWMJ010000006.1"/>
</dbReference>
<feature type="domain" description="N-acetyltransferase" evidence="3">
    <location>
        <begin position="5"/>
        <end position="152"/>
    </location>
</feature>
<evidence type="ECO:0000313" key="4">
    <source>
        <dbReference type="EMBL" id="NUZ06831.1"/>
    </source>
</evidence>
<dbReference type="GO" id="GO:0016747">
    <property type="term" value="F:acyltransferase activity, transferring groups other than amino-acyl groups"/>
    <property type="evidence" value="ECO:0007669"/>
    <property type="project" value="InterPro"/>
</dbReference>
<name>A0A7Y6TXA2_9BURK</name>
<reference evidence="4 5" key="1">
    <citation type="submission" date="2020-06" db="EMBL/GenBank/DDBJ databases">
        <title>Schlegella sp. ID0723 isolated from air conditioner.</title>
        <authorList>
            <person name="Kim D.Y."/>
            <person name="Kim D.-U."/>
        </authorList>
    </citation>
    <scope>NUCLEOTIDE SEQUENCE [LARGE SCALE GENOMIC DNA]</scope>
    <source>
        <strain evidence="4 5">ID0723</strain>
    </source>
</reference>
<keyword evidence="1 4" id="KW-0808">Transferase</keyword>
<dbReference type="PROSITE" id="PS51186">
    <property type="entry name" value="GNAT"/>
    <property type="match status" value="1"/>
</dbReference>